<evidence type="ECO:0008006" key="3">
    <source>
        <dbReference type="Google" id="ProtNLM"/>
    </source>
</evidence>
<organism evidence="1 2">
    <name type="scientific">Lophiostoma macrostomum CBS 122681</name>
    <dbReference type="NCBI Taxonomy" id="1314788"/>
    <lineage>
        <taxon>Eukaryota</taxon>
        <taxon>Fungi</taxon>
        <taxon>Dikarya</taxon>
        <taxon>Ascomycota</taxon>
        <taxon>Pezizomycotina</taxon>
        <taxon>Dothideomycetes</taxon>
        <taxon>Pleosporomycetidae</taxon>
        <taxon>Pleosporales</taxon>
        <taxon>Lophiostomataceae</taxon>
        <taxon>Lophiostoma</taxon>
    </lineage>
</organism>
<dbReference type="AlphaFoldDB" id="A0A6A6SXU6"/>
<gene>
    <name evidence="1" type="ORF">K491DRAFT_719472</name>
</gene>
<sequence>MSANLKKIRPLGYNETYQLARYTLNQKWGTSVTCRYQIPESFTGQDSNTKLANALHSAITRVVSGAPLLQVGCIGENTANPFWIQLDSVDLSEHVVWVNLDSDQAMHATIASHINMRFPDVDKRPGFRVVVMQRVGHSFLDILVVFNHHHGDGMGAKIFHRFLLLELNKPMSEDDQQSLTITFEDSSKDFPPPTEKAGDLTLSPGFLVREAWKEYKPGASSVTRPTDAKWAPIRSEPHLSKFRVVTIPQNVLSNTLSACRDHKTTLTALLNCLALISLASQIGEDLAPGFASSTAIDQRRFISPHSKRYPQLDPKETIANYVTVIYHEFGVDLVSDIRFKLDASAAEGGLSEEIVDLLWKTSARVRTEISNRLEMGLRNDMVGLMKLVPDWRKRHMKDMEKPRALSWFLTNLGLFEELPASLSSESYDPKSNWAIRRAQFTASAEVPLSALLLAVASVRNGDLVITCSWQDTVVETSLVERLVGDMERWLRQIGK</sequence>
<keyword evidence="2" id="KW-1185">Reference proteome</keyword>
<evidence type="ECO:0000313" key="1">
    <source>
        <dbReference type="EMBL" id="KAF2651821.1"/>
    </source>
</evidence>
<dbReference type="InterPro" id="IPR052058">
    <property type="entry name" value="Alcohol_O-acetyltransferase"/>
</dbReference>
<accession>A0A6A6SXU6</accession>
<proteinExistence type="predicted"/>
<dbReference type="OrthoDB" id="2150604at2759"/>
<dbReference type="InterPro" id="IPR023213">
    <property type="entry name" value="CAT-like_dom_sf"/>
</dbReference>
<dbReference type="GO" id="GO:0008080">
    <property type="term" value="F:N-acetyltransferase activity"/>
    <property type="evidence" value="ECO:0007669"/>
    <property type="project" value="TreeGrafter"/>
</dbReference>
<dbReference type="EMBL" id="MU004416">
    <property type="protein sequence ID" value="KAF2651821.1"/>
    <property type="molecule type" value="Genomic_DNA"/>
</dbReference>
<dbReference type="Proteomes" id="UP000799324">
    <property type="component" value="Unassembled WGS sequence"/>
</dbReference>
<dbReference type="Pfam" id="PF07247">
    <property type="entry name" value="AATase"/>
    <property type="match status" value="1"/>
</dbReference>
<dbReference type="Gene3D" id="3.30.559.10">
    <property type="entry name" value="Chloramphenicol acetyltransferase-like domain"/>
    <property type="match status" value="1"/>
</dbReference>
<dbReference type="PANTHER" id="PTHR28037:SF1">
    <property type="entry name" value="ALCOHOL O-ACETYLTRANSFERASE 1-RELATED"/>
    <property type="match status" value="1"/>
</dbReference>
<reference evidence="1" key="1">
    <citation type="journal article" date="2020" name="Stud. Mycol.">
        <title>101 Dothideomycetes genomes: a test case for predicting lifestyles and emergence of pathogens.</title>
        <authorList>
            <person name="Haridas S."/>
            <person name="Albert R."/>
            <person name="Binder M."/>
            <person name="Bloem J."/>
            <person name="Labutti K."/>
            <person name="Salamov A."/>
            <person name="Andreopoulos B."/>
            <person name="Baker S."/>
            <person name="Barry K."/>
            <person name="Bills G."/>
            <person name="Bluhm B."/>
            <person name="Cannon C."/>
            <person name="Castanera R."/>
            <person name="Culley D."/>
            <person name="Daum C."/>
            <person name="Ezra D."/>
            <person name="Gonzalez J."/>
            <person name="Henrissat B."/>
            <person name="Kuo A."/>
            <person name="Liang C."/>
            <person name="Lipzen A."/>
            <person name="Lutzoni F."/>
            <person name="Magnuson J."/>
            <person name="Mondo S."/>
            <person name="Nolan M."/>
            <person name="Ohm R."/>
            <person name="Pangilinan J."/>
            <person name="Park H.-J."/>
            <person name="Ramirez L."/>
            <person name="Alfaro M."/>
            <person name="Sun H."/>
            <person name="Tritt A."/>
            <person name="Yoshinaga Y."/>
            <person name="Zwiers L.-H."/>
            <person name="Turgeon B."/>
            <person name="Goodwin S."/>
            <person name="Spatafora J."/>
            <person name="Crous P."/>
            <person name="Grigoriev I."/>
        </authorList>
    </citation>
    <scope>NUCLEOTIDE SEQUENCE</scope>
    <source>
        <strain evidence="1">CBS 122681</strain>
    </source>
</reference>
<evidence type="ECO:0000313" key="2">
    <source>
        <dbReference type="Proteomes" id="UP000799324"/>
    </source>
</evidence>
<dbReference type="InterPro" id="IPR010828">
    <property type="entry name" value="Atf2/Sli1-like"/>
</dbReference>
<dbReference type="PANTHER" id="PTHR28037">
    <property type="entry name" value="ALCOHOL O-ACETYLTRANSFERASE 1-RELATED"/>
    <property type="match status" value="1"/>
</dbReference>
<name>A0A6A6SXU6_9PLEO</name>
<protein>
    <recommendedName>
        <fullName evidence="3">Alcohol acetyltransferase</fullName>
    </recommendedName>
</protein>